<evidence type="ECO:0000256" key="4">
    <source>
        <dbReference type="ARBA" id="ARBA00022692"/>
    </source>
</evidence>
<comment type="subcellular location">
    <subcellularLocation>
        <location evidence="1">Mitochondrion membrane</location>
        <topology evidence="1">Multi-pass membrane protein</topology>
    </subcellularLocation>
</comment>
<keyword evidence="7" id="KW-0496">Mitochondrion</keyword>
<dbReference type="OMA" id="PICAPVE"/>
<evidence type="ECO:0000256" key="7">
    <source>
        <dbReference type="ARBA" id="ARBA00023128"/>
    </source>
</evidence>
<dbReference type="OrthoDB" id="1924968at2759"/>
<dbReference type="Proteomes" id="UP000002358">
    <property type="component" value="Chromosome 4"/>
</dbReference>
<keyword evidence="8 9" id="KW-0472">Membrane</keyword>
<evidence type="ECO:0000313" key="12">
    <source>
        <dbReference type="EnsemblMetazoa" id="XP_008206662"/>
    </source>
</evidence>
<name>A0A7M7LQW0_NASVI</name>
<dbReference type="GO" id="GO:0031966">
    <property type="term" value="C:mitochondrial membrane"/>
    <property type="evidence" value="ECO:0007669"/>
    <property type="project" value="UniProtKB-SubCell"/>
</dbReference>
<accession>A0A7M7LQW0</accession>
<dbReference type="PROSITE" id="PS50920">
    <property type="entry name" value="SOLCAR"/>
    <property type="match status" value="3"/>
</dbReference>
<evidence type="ECO:0000256" key="3">
    <source>
        <dbReference type="ARBA" id="ARBA00022448"/>
    </source>
</evidence>
<evidence type="ECO:0000256" key="5">
    <source>
        <dbReference type="ARBA" id="ARBA00022737"/>
    </source>
</evidence>
<sequence length="308" mass="34491">MENFRHFIAGWGAGIFGVLIGHPMDTIKTHQQMCNHKLSTKDAVKLIIKRDGKLGLYKGMLFPLVCSGCLNSIYFGVYDIFLRHLQSLRGNSKVLPTNTGWLQDLFIAGIIGGTAQALITCPSELIKIKMQVGKGIADNDKGLCKSKVTRRNLSTFRVLVDIYRQNGIRGFFVGFVPTVWRDALGGGAYILSYQCTRHYMHGELNPSPGLFETLVAGGLAGIVSWIPVTPFDTIKSRMQADDFRNPTYKGMIDCSMILYRHASYHGFFKGFCMITVRSIPVNVSIIYGYELILWLCKHFDKSANMKRA</sequence>
<dbReference type="GO" id="GO:0005289">
    <property type="term" value="F:high-affinity L-arginine transmembrane transporter activity"/>
    <property type="evidence" value="ECO:0007669"/>
    <property type="project" value="TreeGrafter"/>
</dbReference>
<evidence type="ECO:0008006" key="14">
    <source>
        <dbReference type="Google" id="ProtNLM"/>
    </source>
</evidence>
<dbReference type="Gene3D" id="1.50.40.10">
    <property type="entry name" value="Mitochondrial carrier domain"/>
    <property type="match status" value="1"/>
</dbReference>
<dbReference type="SUPFAM" id="SSF103506">
    <property type="entry name" value="Mitochondrial carrier"/>
    <property type="match status" value="1"/>
</dbReference>
<feature type="transmembrane region" description="Helical" evidence="11">
    <location>
        <begin position="6"/>
        <end position="24"/>
    </location>
</feature>
<feature type="transmembrane region" description="Helical" evidence="11">
    <location>
        <begin position="59"/>
        <end position="81"/>
    </location>
</feature>
<keyword evidence="3 10" id="KW-0813">Transport</keyword>
<dbReference type="Pfam" id="PF00153">
    <property type="entry name" value="Mito_carr"/>
    <property type="match status" value="3"/>
</dbReference>
<dbReference type="GO" id="GO:1990575">
    <property type="term" value="P:mitochondrial L-ornithine transmembrane transport"/>
    <property type="evidence" value="ECO:0007669"/>
    <property type="project" value="TreeGrafter"/>
</dbReference>
<dbReference type="FunCoup" id="A0A7M7LQW0">
    <property type="interactions" value="27"/>
</dbReference>
<dbReference type="PANTHER" id="PTHR45624:SF1">
    <property type="entry name" value="SD08189P"/>
    <property type="match status" value="1"/>
</dbReference>
<evidence type="ECO:0000256" key="1">
    <source>
        <dbReference type="ARBA" id="ARBA00004225"/>
    </source>
</evidence>
<keyword evidence="4 9" id="KW-0812">Transmembrane</keyword>
<protein>
    <recommendedName>
        <fullName evidence="14">Mitochondrial carrier protein</fullName>
    </recommendedName>
</protein>
<comment type="similarity">
    <text evidence="2 10">Belongs to the mitochondrial carrier (TC 2.A.29) family.</text>
</comment>
<keyword evidence="13" id="KW-1185">Reference proteome</keyword>
<evidence type="ECO:0000256" key="6">
    <source>
        <dbReference type="ARBA" id="ARBA00022989"/>
    </source>
</evidence>
<evidence type="ECO:0000313" key="13">
    <source>
        <dbReference type="Proteomes" id="UP000002358"/>
    </source>
</evidence>
<gene>
    <name evidence="12" type="primary">100117147</name>
</gene>
<feature type="repeat" description="Solcar" evidence="9">
    <location>
        <begin position="1"/>
        <end position="84"/>
    </location>
</feature>
<evidence type="ECO:0000256" key="10">
    <source>
        <dbReference type="RuleBase" id="RU000488"/>
    </source>
</evidence>
<dbReference type="PANTHER" id="PTHR45624">
    <property type="entry name" value="MITOCHONDRIAL BASIC AMINO ACIDS TRANSPORTER-RELATED"/>
    <property type="match status" value="1"/>
</dbReference>
<evidence type="ECO:0000256" key="8">
    <source>
        <dbReference type="ARBA" id="ARBA00023136"/>
    </source>
</evidence>
<dbReference type="InterPro" id="IPR050567">
    <property type="entry name" value="Mitochondrial_Carrier"/>
</dbReference>
<evidence type="ECO:0000256" key="2">
    <source>
        <dbReference type="ARBA" id="ARBA00006375"/>
    </source>
</evidence>
<feature type="repeat" description="Solcar" evidence="9">
    <location>
        <begin position="103"/>
        <end position="199"/>
    </location>
</feature>
<dbReference type="InterPro" id="IPR023395">
    <property type="entry name" value="MCP_dom_sf"/>
</dbReference>
<keyword evidence="6 11" id="KW-1133">Transmembrane helix</keyword>
<dbReference type="InterPro" id="IPR018108">
    <property type="entry name" value="MCP_transmembrane"/>
</dbReference>
<keyword evidence="5" id="KW-0677">Repeat</keyword>
<evidence type="ECO:0000256" key="11">
    <source>
        <dbReference type="SAM" id="Phobius"/>
    </source>
</evidence>
<reference evidence="12" key="1">
    <citation type="submission" date="2021-01" db="UniProtKB">
        <authorList>
            <consortium name="EnsemblMetazoa"/>
        </authorList>
    </citation>
    <scope>IDENTIFICATION</scope>
</reference>
<feature type="repeat" description="Solcar" evidence="9">
    <location>
        <begin position="208"/>
        <end position="295"/>
    </location>
</feature>
<evidence type="ECO:0000256" key="9">
    <source>
        <dbReference type="PROSITE-ProRule" id="PRU00282"/>
    </source>
</evidence>
<dbReference type="AlphaFoldDB" id="A0A7M7LQW0"/>
<dbReference type="EnsemblMetazoa" id="XM_008208440">
    <property type="protein sequence ID" value="XP_008206662"/>
    <property type="gene ID" value="LOC100117147"/>
</dbReference>
<dbReference type="InParanoid" id="A0A7M7LQW0"/>
<dbReference type="SMR" id="A0A7M7LQW0"/>
<organism evidence="12 13">
    <name type="scientific">Nasonia vitripennis</name>
    <name type="common">Parasitic wasp</name>
    <dbReference type="NCBI Taxonomy" id="7425"/>
    <lineage>
        <taxon>Eukaryota</taxon>
        <taxon>Metazoa</taxon>
        <taxon>Ecdysozoa</taxon>
        <taxon>Arthropoda</taxon>
        <taxon>Hexapoda</taxon>
        <taxon>Insecta</taxon>
        <taxon>Pterygota</taxon>
        <taxon>Neoptera</taxon>
        <taxon>Endopterygota</taxon>
        <taxon>Hymenoptera</taxon>
        <taxon>Apocrita</taxon>
        <taxon>Proctotrupomorpha</taxon>
        <taxon>Chalcidoidea</taxon>
        <taxon>Pteromalidae</taxon>
        <taxon>Pteromalinae</taxon>
        <taxon>Nasonia</taxon>
    </lineage>
</organism>
<proteinExistence type="inferred from homology"/>